<evidence type="ECO:0000256" key="2">
    <source>
        <dbReference type="SAM" id="MobiDB-lite"/>
    </source>
</evidence>
<evidence type="ECO:0000256" key="1">
    <source>
        <dbReference type="ARBA" id="ARBA00010926"/>
    </source>
</evidence>
<keyword evidence="5" id="KW-1185">Reference proteome</keyword>
<dbReference type="PANTHER" id="PTHR46316:SF4">
    <property type="entry name" value="BETA SUBUNIT 1 OF SNRK1"/>
    <property type="match status" value="1"/>
</dbReference>
<dbReference type="CDD" id="cd02859">
    <property type="entry name" value="E_set_AMPKbeta_like_N"/>
    <property type="match status" value="1"/>
</dbReference>
<dbReference type="EnsemblPlants" id="OB03G25160.1">
    <property type="protein sequence ID" value="OB03G25160.1"/>
    <property type="gene ID" value="OB03G25160"/>
</dbReference>
<dbReference type="Gramene" id="OB03G25160.1">
    <property type="protein sequence ID" value="OB03G25160.1"/>
    <property type="gene ID" value="OB03G25160"/>
</dbReference>
<accession>J3LN90</accession>
<protein>
    <recommendedName>
        <fullName evidence="3">Association with the SNF1 complex (ASC) domain-containing protein</fullName>
    </recommendedName>
</protein>
<dbReference type="InterPro" id="IPR037256">
    <property type="entry name" value="ASC_dom_sf"/>
</dbReference>
<dbReference type="InterPro" id="IPR013783">
    <property type="entry name" value="Ig-like_fold"/>
</dbReference>
<dbReference type="InterPro" id="IPR014756">
    <property type="entry name" value="Ig_E-set"/>
</dbReference>
<dbReference type="Pfam" id="PF16561">
    <property type="entry name" value="AMPK1_CBM"/>
    <property type="match status" value="1"/>
</dbReference>
<dbReference type="InterPro" id="IPR043554">
    <property type="entry name" value="KINB"/>
</dbReference>
<dbReference type="Gene3D" id="6.20.250.60">
    <property type="match status" value="1"/>
</dbReference>
<reference evidence="4" key="2">
    <citation type="submission" date="2013-04" db="UniProtKB">
        <authorList>
            <consortium name="EnsemblPlants"/>
        </authorList>
    </citation>
    <scope>IDENTIFICATION</scope>
</reference>
<dbReference type="SUPFAM" id="SSF160219">
    <property type="entry name" value="AMPKBI-like"/>
    <property type="match status" value="1"/>
</dbReference>
<dbReference type="OMA" id="LMCEART"/>
<dbReference type="AlphaFoldDB" id="J3LN90"/>
<dbReference type="InterPro" id="IPR032640">
    <property type="entry name" value="AMPK1_CBM"/>
</dbReference>
<organism evidence="4">
    <name type="scientific">Oryza brachyantha</name>
    <name type="common">malo sina</name>
    <dbReference type="NCBI Taxonomy" id="4533"/>
    <lineage>
        <taxon>Eukaryota</taxon>
        <taxon>Viridiplantae</taxon>
        <taxon>Streptophyta</taxon>
        <taxon>Embryophyta</taxon>
        <taxon>Tracheophyta</taxon>
        <taxon>Spermatophyta</taxon>
        <taxon>Magnoliopsida</taxon>
        <taxon>Liliopsida</taxon>
        <taxon>Poales</taxon>
        <taxon>Poaceae</taxon>
        <taxon>BOP clade</taxon>
        <taxon>Oryzoideae</taxon>
        <taxon>Oryzeae</taxon>
        <taxon>Oryzinae</taxon>
        <taxon>Oryza</taxon>
    </lineage>
</organism>
<dbReference type="PANTHER" id="PTHR46316">
    <property type="entry name" value="SNF1-RELATED PROTEIN KINASE REGULATORY SUBUNIT BETA-1"/>
    <property type="match status" value="1"/>
</dbReference>
<dbReference type="STRING" id="4533.J3LN90"/>
<evidence type="ECO:0000313" key="4">
    <source>
        <dbReference type="EnsemblPlants" id="OB03G25160.1"/>
    </source>
</evidence>
<dbReference type="SMART" id="SM01010">
    <property type="entry name" value="AMPKBI"/>
    <property type="match status" value="1"/>
</dbReference>
<dbReference type="eggNOG" id="KOG1616">
    <property type="taxonomic scope" value="Eukaryota"/>
</dbReference>
<dbReference type="Pfam" id="PF04739">
    <property type="entry name" value="AMPKBI"/>
    <property type="match status" value="1"/>
</dbReference>
<dbReference type="InterPro" id="IPR006828">
    <property type="entry name" value="ASC_dom"/>
</dbReference>
<feature type="domain" description="Association with the SNF1 complex (ASC)" evidence="3">
    <location>
        <begin position="143"/>
        <end position="219"/>
    </location>
</feature>
<evidence type="ECO:0000259" key="3">
    <source>
        <dbReference type="SMART" id="SM01010"/>
    </source>
</evidence>
<evidence type="ECO:0000313" key="5">
    <source>
        <dbReference type="Proteomes" id="UP000006038"/>
    </source>
</evidence>
<dbReference type="GO" id="GO:0009507">
    <property type="term" value="C:chloroplast"/>
    <property type="evidence" value="ECO:0007669"/>
    <property type="project" value="UniProtKB-ARBA"/>
</dbReference>
<name>J3LN90_ORYBR</name>
<dbReference type="HOGENOM" id="CLU_941279_0_0_1"/>
<dbReference type="Gene3D" id="2.60.40.10">
    <property type="entry name" value="Immunoglobulins"/>
    <property type="match status" value="1"/>
</dbReference>
<sequence length="296" mass="33371">MAISILTTTVLQTPVPPLQRAADITPVFNRILMNEQEEDFDGPPQKEIPALIVWTLGGKNVSVEGSWDNWKSRKPMQKSGKDHSLLLILPSGVYRYRFVVDGERRCLPDLPCETDIMGNAVNLLDVHDFVPESVESVAEFEPPPSPDSSYNFQAPEEKDFSKEPPSLPSQLHLGVLNSQNSEESCARPQHIVLNHLFIEKGWGAHPLVALGLTHRFRSISDNLQELWLVLYMMYHHDVWPPGLFTSEGPKHPEFLHISISLFSMLKAQKATELFALSFRAAQLECSAAWSLRQLLL</sequence>
<reference evidence="4" key="1">
    <citation type="journal article" date="2013" name="Nat. Commun.">
        <title>Whole-genome sequencing of Oryza brachyantha reveals mechanisms underlying Oryza genome evolution.</title>
        <authorList>
            <person name="Chen J."/>
            <person name="Huang Q."/>
            <person name="Gao D."/>
            <person name="Wang J."/>
            <person name="Lang Y."/>
            <person name="Liu T."/>
            <person name="Li B."/>
            <person name="Bai Z."/>
            <person name="Luis Goicoechea J."/>
            <person name="Liang C."/>
            <person name="Chen C."/>
            <person name="Zhang W."/>
            <person name="Sun S."/>
            <person name="Liao Y."/>
            <person name="Zhang X."/>
            <person name="Yang L."/>
            <person name="Song C."/>
            <person name="Wang M."/>
            <person name="Shi J."/>
            <person name="Liu G."/>
            <person name="Liu J."/>
            <person name="Zhou H."/>
            <person name="Zhou W."/>
            <person name="Yu Q."/>
            <person name="An N."/>
            <person name="Chen Y."/>
            <person name="Cai Q."/>
            <person name="Wang B."/>
            <person name="Liu B."/>
            <person name="Min J."/>
            <person name="Huang Y."/>
            <person name="Wu H."/>
            <person name="Li Z."/>
            <person name="Zhang Y."/>
            <person name="Yin Y."/>
            <person name="Song W."/>
            <person name="Jiang J."/>
            <person name="Jackson S.A."/>
            <person name="Wing R.A."/>
            <person name="Wang J."/>
            <person name="Chen M."/>
        </authorList>
    </citation>
    <scope>NUCLEOTIDE SEQUENCE [LARGE SCALE GENOMIC DNA]</scope>
    <source>
        <strain evidence="4">cv. IRGC 101232</strain>
    </source>
</reference>
<dbReference type="Proteomes" id="UP000006038">
    <property type="component" value="Chromosome 3"/>
</dbReference>
<proteinExistence type="inferred from homology"/>
<dbReference type="SUPFAM" id="SSF81296">
    <property type="entry name" value="E set domains"/>
    <property type="match status" value="1"/>
</dbReference>
<comment type="similarity">
    <text evidence="1">Belongs to the 5'-AMP-activated protein kinase beta subunit family.</text>
</comment>
<feature type="region of interest" description="Disordered" evidence="2">
    <location>
        <begin position="135"/>
        <end position="165"/>
    </location>
</feature>